<dbReference type="InterPro" id="IPR018060">
    <property type="entry name" value="HTH_AraC"/>
</dbReference>
<keyword evidence="1" id="KW-0805">Transcription regulation</keyword>
<keyword evidence="3" id="KW-0804">Transcription</keyword>
<dbReference type="Proteomes" id="UP000218543">
    <property type="component" value="Unassembled WGS sequence"/>
</dbReference>
<dbReference type="SMART" id="SM00342">
    <property type="entry name" value="HTH_ARAC"/>
    <property type="match status" value="1"/>
</dbReference>
<dbReference type="EMBL" id="MRVZ01000174">
    <property type="protein sequence ID" value="PAU10814.1"/>
    <property type="molecule type" value="Genomic_DNA"/>
</dbReference>
<comment type="caution">
    <text evidence="4">The sequence shown here is derived from an EMBL/GenBank/DDBJ whole genome shotgun (WGS) entry which is preliminary data.</text>
</comment>
<dbReference type="AlphaFoldDB" id="A0A2A2BSC6"/>
<dbReference type="InterPro" id="IPR009057">
    <property type="entry name" value="Homeodomain-like_sf"/>
</dbReference>
<evidence type="ECO:0000256" key="2">
    <source>
        <dbReference type="ARBA" id="ARBA00023125"/>
    </source>
</evidence>
<proteinExistence type="predicted"/>
<dbReference type="GO" id="GO:0005829">
    <property type="term" value="C:cytosol"/>
    <property type="evidence" value="ECO:0007669"/>
    <property type="project" value="TreeGrafter"/>
</dbReference>
<organism evidence="4 5">
    <name type="scientific">Escherichia coli</name>
    <dbReference type="NCBI Taxonomy" id="562"/>
    <lineage>
        <taxon>Bacteria</taxon>
        <taxon>Pseudomonadati</taxon>
        <taxon>Pseudomonadota</taxon>
        <taxon>Gammaproteobacteria</taxon>
        <taxon>Enterobacterales</taxon>
        <taxon>Enterobacteriaceae</taxon>
        <taxon>Escherichia</taxon>
    </lineage>
</organism>
<dbReference type="InterPro" id="IPR020449">
    <property type="entry name" value="Tscrpt_reg_AraC-type_HTH"/>
</dbReference>
<dbReference type="Gene3D" id="1.10.10.60">
    <property type="entry name" value="Homeodomain-like"/>
    <property type="match status" value="1"/>
</dbReference>
<keyword evidence="2" id="KW-0238">DNA-binding</keyword>
<dbReference type="PANTHER" id="PTHR47894">
    <property type="entry name" value="HTH-TYPE TRANSCRIPTIONAL REGULATOR GADX"/>
    <property type="match status" value="1"/>
</dbReference>
<name>A0A2A2BSC6_ECOLX</name>
<evidence type="ECO:0000313" key="4">
    <source>
        <dbReference type="EMBL" id="PAU10814.1"/>
    </source>
</evidence>
<dbReference type="PANTHER" id="PTHR47894:SF4">
    <property type="entry name" value="HTH-TYPE TRANSCRIPTIONAL REGULATOR GADX"/>
    <property type="match status" value="1"/>
</dbReference>
<dbReference type="PROSITE" id="PS01124">
    <property type="entry name" value="HTH_ARAC_FAMILY_2"/>
    <property type="match status" value="1"/>
</dbReference>
<dbReference type="InterPro" id="IPR018062">
    <property type="entry name" value="HTH_AraC-typ_CS"/>
</dbReference>
<evidence type="ECO:0000313" key="5">
    <source>
        <dbReference type="Proteomes" id="UP000218543"/>
    </source>
</evidence>
<dbReference type="RefSeq" id="WP_000634448.1">
    <property type="nucleotide sequence ID" value="NZ_AP027206.1"/>
</dbReference>
<dbReference type="Pfam" id="PF12833">
    <property type="entry name" value="HTH_18"/>
    <property type="match status" value="1"/>
</dbReference>
<dbReference type="SUPFAM" id="SSF46689">
    <property type="entry name" value="Homeodomain-like"/>
    <property type="match status" value="1"/>
</dbReference>
<protein>
    <submittedName>
        <fullName evidence="4">AraC family transcriptional regulator</fullName>
    </submittedName>
</protein>
<sequence length="245" mass="28361">MIVCYVILVNRPFETEIAGIKLFFQKNDVLLTDNISRSFFLHHPGNVTELRIDECIVRKYMESADRIQHSDSAVSVPFIKTTFSHIALLHNVIQNLSLQKTLPQQFSEQMFFACLSIFSTHRGFMFLLFRCINSVALKVRYIICSSPSRAWRVKDISNSLYMSESLLKRKLQEEKVSFSQILLDIRMHNAQQLISSKLSVNQIAIRCGYASTPYFISVFREYFGITPHQMMINQSGFIESRIAIK</sequence>
<gene>
    <name evidence="4" type="ORF">BTQ06_27825</name>
</gene>
<evidence type="ECO:0000256" key="1">
    <source>
        <dbReference type="ARBA" id="ARBA00023015"/>
    </source>
</evidence>
<evidence type="ECO:0000256" key="3">
    <source>
        <dbReference type="ARBA" id="ARBA00023163"/>
    </source>
</evidence>
<dbReference type="GO" id="GO:0003700">
    <property type="term" value="F:DNA-binding transcription factor activity"/>
    <property type="evidence" value="ECO:0007669"/>
    <property type="project" value="InterPro"/>
</dbReference>
<accession>A0A2A2BSC6</accession>
<dbReference type="PRINTS" id="PR00032">
    <property type="entry name" value="HTHARAC"/>
</dbReference>
<reference evidence="4 5" key="1">
    <citation type="submission" date="2016-12" db="EMBL/GenBank/DDBJ databases">
        <title>Real-Time Genomic Investigation Underlying the Public Health Response to a Shiga Toxin-Producing Escherichia Coli O26:H11 Outbreak in a Nursery.</title>
        <authorList>
            <person name="Ferdous M."/>
            <person name="Moran-Gilad J."/>
            <person name="Rossen J.W."/>
            <person name="Gdalevich M."/>
        </authorList>
    </citation>
    <scope>NUCLEOTIDE SEQUENCE [LARGE SCALE GENOMIC DNA]</scope>
    <source>
        <strain evidence="4 5">STEC 514-2</strain>
    </source>
</reference>
<dbReference type="PROSITE" id="PS00041">
    <property type="entry name" value="HTH_ARAC_FAMILY_1"/>
    <property type="match status" value="1"/>
</dbReference>
<dbReference type="GO" id="GO:0000976">
    <property type="term" value="F:transcription cis-regulatory region binding"/>
    <property type="evidence" value="ECO:0007669"/>
    <property type="project" value="TreeGrafter"/>
</dbReference>